<feature type="compositionally biased region" description="Basic and acidic residues" evidence="1">
    <location>
        <begin position="108"/>
        <end position="119"/>
    </location>
</feature>
<protein>
    <submittedName>
        <fullName evidence="2">Uncharacterized protein</fullName>
    </submittedName>
</protein>
<accession>A0A498S5B0</accession>
<evidence type="ECO:0000313" key="2">
    <source>
        <dbReference type="EMBL" id="VBB26754.1"/>
    </source>
</evidence>
<reference evidence="2 3" key="1">
    <citation type="submission" date="2018-08" db="EMBL/GenBank/DDBJ databases">
        <authorList>
            <person name="Laetsch R D."/>
            <person name="Stevens L."/>
            <person name="Kumar S."/>
            <person name="Blaxter L. M."/>
        </authorList>
    </citation>
    <scope>NUCLEOTIDE SEQUENCE [LARGE SCALE GENOMIC DNA]</scope>
</reference>
<name>A0A498S5B0_ACAVI</name>
<dbReference type="EMBL" id="UPTC01000140">
    <property type="protein sequence ID" value="VBB26754.1"/>
    <property type="molecule type" value="Genomic_DNA"/>
</dbReference>
<dbReference type="OrthoDB" id="5864015at2759"/>
<dbReference type="Proteomes" id="UP000276991">
    <property type="component" value="Unassembled WGS sequence"/>
</dbReference>
<dbReference type="AlphaFoldDB" id="A0A498S5B0"/>
<evidence type="ECO:0000313" key="3">
    <source>
        <dbReference type="Proteomes" id="UP000276991"/>
    </source>
</evidence>
<keyword evidence="3" id="KW-1185">Reference proteome</keyword>
<proteinExistence type="predicted"/>
<organism evidence="2 3">
    <name type="scientific">Acanthocheilonema viteae</name>
    <name type="common">Filarial nematode worm</name>
    <name type="synonym">Dipetalonema viteae</name>
    <dbReference type="NCBI Taxonomy" id="6277"/>
    <lineage>
        <taxon>Eukaryota</taxon>
        <taxon>Metazoa</taxon>
        <taxon>Ecdysozoa</taxon>
        <taxon>Nematoda</taxon>
        <taxon>Chromadorea</taxon>
        <taxon>Rhabditida</taxon>
        <taxon>Spirurina</taxon>
        <taxon>Spiruromorpha</taxon>
        <taxon>Filarioidea</taxon>
        <taxon>Onchocercidae</taxon>
        <taxon>Acanthocheilonema</taxon>
    </lineage>
</organism>
<feature type="region of interest" description="Disordered" evidence="1">
    <location>
        <begin position="107"/>
        <end position="152"/>
    </location>
</feature>
<evidence type="ECO:0000256" key="1">
    <source>
        <dbReference type="SAM" id="MobiDB-lite"/>
    </source>
</evidence>
<sequence>MQYNETLGPELTSGPLHFSISQLSGFLFFAYTKRKGEVAKSNFGPRTIFRELLQRFILTSSLRFSEINYPNSFIIFTMRGSIVPPTKYLSDPINYISWHSQHIKFNSVRKEHSRQDPNNEFKPNPIIKEPHRETRRPSRRSQRNGSESLDQMLTREEIRQQHEARKRTIEEKIMHFKLHVSTFENANIKWKQCIQQHKCEKTNTLKWSTTKEVNPNGTSFNSELAQLPLPTFFGNPKLWRGFQSSFDAAVHLQNIPDI</sequence>
<gene>
    <name evidence="2" type="ORF">NAV_LOCUS1584</name>
</gene>